<dbReference type="HOGENOM" id="CLU_1675076_0_0_7"/>
<evidence type="ECO:0000313" key="2">
    <source>
        <dbReference type="EMBL" id="ABW68828.1"/>
    </source>
</evidence>
<name>A8ZZ55_DESOH</name>
<dbReference type="KEGG" id="dol:Dole_3025"/>
<dbReference type="RefSeq" id="WP_012176439.1">
    <property type="nucleotide sequence ID" value="NC_009943.1"/>
</dbReference>
<accession>A8ZZ55</accession>
<dbReference type="EMBL" id="CP000859">
    <property type="protein sequence ID" value="ABW68828.1"/>
    <property type="molecule type" value="Genomic_DNA"/>
</dbReference>
<dbReference type="InterPro" id="IPR011990">
    <property type="entry name" value="TPR-like_helical_dom_sf"/>
</dbReference>
<dbReference type="STRING" id="96561.Dole_3025"/>
<dbReference type="Gene3D" id="1.25.40.10">
    <property type="entry name" value="Tetratricopeptide repeat domain"/>
    <property type="match status" value="1"/>
</dbReference>
<evidence type="ECO:0000256" key="1">
    <source>
        <dbReference type="SAM" id="SignalP"/>
    </source>
</evidence>
<reference evidence="2 3" key="1">
    <citation type="submission" date="2007-10" db="EMBL/GenBank/DDBJ databases">
        <title>Complete sequence of Desulfococcus oleovorans Hxd3.</title>
        <authorList>
            <consortium name="US DOE Joint Genome Institute"/>
            <person name="Copeland A."/>
            <person name="Lucas S."/>
            <person name="Lapidus A."/>
            <person name="Barry K."/>
            <person name="Glavina del Rio T."/>
            <person name="Dalin E."/>
            <person name="Tice H."/>
            <person name="Pitluck S."/>
            <person name="Kiss H."/>
            <person name="Brettin T."/>
            <person name="Bruce D."/>
            <person name="Detter J.C."/>
            <person name="Han C."/>
            <person name="Schmutz J."/>
            <person name="Larimer F."/>
            <person name="Land M."/>
            <person name="Hauser L."/>
            <person name="Kyrpides N."/>
            <person name="Kim E."/>
            <person name="Wawrik B."/>
            <person name="Richardson P."/>
        </authorList>
    </citation>
    <scope>NUCLEOTIDE SEQUENCE [LARGE SCALE GENOMIC DNA]</scope>
    <source>
        <strain evidence="3">DSM 6200 / JCM 39069 / Hxd3</strain>
    </source>
</reference>
<keyword evidence="1" id="KW-0732">Signal</keyword>
<protein>
    <recommendedName>
        <fullName evidence="4">Outer membrane lipoprotein BamD-like domain-containing protein</fullName>
    </recommendedName>
</protein>
<keyword evidence="3" id="KW-1185">Reference proteome</keyword>
<evidence type="ECO:0000313" key="3">
    <source>
        <dbReference type="Proteomes" id="UP000008561"/>
    </source>
</evidence>
<proteinExistence type="predicted"/>
<sequence>MKPLTIVALVLVLALAVGPAFTEEKSGFWDTLLKKINRIASHGPQGKSYTSVVGIRGAETDEETDNLYWKGLEQPAPTEEDAGLAEEASLAAFRQAVAYAVEGNPDQALEAFHSFIDAYPESELCGDATTAIAKLESDIAVVPAEEIPTAAPAPAAP</sequence>
<dbReference type="AlphaFoldDB" id="A8ZZ55"/>
<evidence type="ECO:0008006" key="4">
    <source>
        <dbReference type="Google" id="ProtNLM"/>
    </source>
</evidence>
<organism evidence="2 3">
    <name type="scientific">Desulfosudis oleivorans (strain DSM 6200 / JCM 39069 / Hxd3)</name>
    <name type="common">Desulfococcus oleovorans</name>
    <dbReference type="NCBI Taxonomy" id="96561"/>
    <lineage>
        <taxon>Bacteria</taxon>
        <taxon>Pseudomonadati</taxon>
        <taxon>Thermodesulfobacteriota</taxon>
        <taxon>Desulfobacteria</taxon>
        <taxon>Desulfobacterales</taxon>
        <taxon>Desulfosudaceae</taxon>
        <taxon>Desulfosudis</taxon>
    </lineage>
</organism>
<dbReference type="Proteomes" id="UP000008561">
    <property type="component" value="Chromosome"/>
</dbReference>
<feature type="signal peptide" evidence="1">
    <location>
        <begin position="1"/>
        <end position="22"/>
    </location>
</feature>
<feature type="chain" id="PRO_5002734782" description="Outer membrane lipoprotein BamD-like domain-containing protein" evidence="1">
    <location>
        <begin position="23"/>
        <end position="157"/>
    </location>
</feature>
<gene>
    <name evidence="2" type="ordered locus">Dole_3025</name>
</gene>